<dbReference type="EMBL" id="JAVKPK010000038">
    <property type="protein sequence ID" value="MDR7666116.1"/>
    <property type="molecule type" value="Genomic_DNA"/>
</dbReference>
<sequence length="48" mass="5471">MKITPRFSEEKGVLKLVELFSKLFRVAGYMFEVRTVSNLIIFEFAGAG</sequence>
<evidence type="ECO:0000313" key="1">
    <source>
        <dbReference type="EMBL" id="MDR7666116.1"/>
    </source>
</evidence>
<gene>
    <name evidence="1" type="ORF">RG963_10095</name>
</gene>
<comment type="caution">
    <text evidence="1">The sequence shown here is derived from an EMBL/GenBank/DDBJ whole genome shotgun (WGS) entry which is preliminary data.</text>
</comment>
<evidence type="ECO:0000313" key="2">
    <source>
        <dbReference type="Proteomes" id="UP001246244"/>
    </source>
</evidence>
<proteinExistence type="predicted"/>
<dbReference type="RefSeq" id="WP_310576140.1">
    <property type="nucleotide sequence ID" value="NZ_JAVKPK010000038.1"/>
</dbReference>
<dbReference type="Proteomes" id="UP001246244">
    <property type="component" value="Unassembled WGS sequence"/>
</dbReference>
<accession>A0ABU2D2F5</accession>
<name>A0ABU2D2F5_9EURY</name>
<reference evidence="2" key="1">
    <citation type="submission" date="2023-07" db="EMBL/GenBank/DDBJ databases">
        <title>Whole-genome sequencing of a new Methanosarcina sp. Z-7115.</title>
        <authorList>
            <person name="Zhilina T.N."/>
            <person name="Merkel A.Y."/>
        </authorList>
    </citation>
    <scope>NUCLEOTIDE SEQUENCE [LARGE SCALE GENOMIC DNA]</scope>
    <source>
        <strain evidence="2">Z-7115</strain>
    </source>
</reference>
<keyword evidence="2" id="KW-1185">Reference proteome</keyword>
<protein>
    <submittedName>
        <fullName evidence="1">Uncharacterized protein</fullName>
    </submittedName>
</protein>
<organism evidence="1 2">
    <name type="scientific">Methanosarcina baikalica</name>
    <dbReference type="NCBI Taxonomy" id="3073890"/>
    <lineage>
        <taxon>Archaea</taxon>
        <taxon>Methanobacteriati</taxon>
        <taxon>Methanobacteriota</taxon>
        <taxon>Stenosarchaea group</taxon>
        <taxon>Methanomicrobia</taxon>
        <taxon>Methanosarcinales</taxon>
        <taxon>Methanosarcinaceae</taxon>
        <taxon>Methanosarcina</taxon>
    </lineage>
</organism>